<dbReference type="RefSeq" id="XP_013418760.1">
    <property type="nucleotide sequence ID" value="XM_013563306.1"/>
</dbReference>
<sequence length="351" mass="37062">MNLTLANLEDIQNILPNSVSTVTAMEGRLCVCNSDRCNVDTTSLATLPQVPAVECPKCEYMEYTSSDFMVQLLLGLIGNWFLGEMDQNCVSNPSQTKTVNCRGSCLSSVGDGTMSMSLVTVTMKLTERLCSASKSADGCSRLTDSDAAMTGLFSLDSLTGTGLQSHTTSAEVCTCNQNGCTRPMTTLSAVSTTTTTPTKSSTTTKTPTESSTTTTTPTESSTTTTTTTHTKSSTTTKTPTESSTTTPTKSSTTTATPTKSYITTASPTKSSATRTTPTKTTPSSITPRSTKFTHSTTTLSLRYTTGIKDNSSSTVNPSHKPQTSSSCGVCNLELLLTTIMAATYCMLWCLC</sequence>
<accession>A0A1S3K7Z7</accession>
<dbReference type="Proteomes" id="UP000085678">
    <property type="component" value="Unplaced"/>
</dbReference>
<feature type="region of interest" description="Disordered" evidence="1">
    <location>
        <begin position="188"/>
        <end position="294"/>
    </location>
</feature>
<feature type="compositionally biased region" description="Low complexity" evidence="1">
    <location>
        <begin position="191"/>
        <end position="290"/>
    </location>
</feature>
<evidence type="ECO:0000313" key="2">
    <source>
        <dbReference type="Proteomes" id="UP000085678"/>
    </source>
</evidence>
<keyword evidence="2" id="KW-1185">Reference proteome</keyword>
<dbReference type="AlphaFoldDB" id="A0A1S3K7Z7"/>
<gene>
    <name evidence="3" type="primary">LOC106179593</name>
</gene>
<dbReference type="GeneID" id="106179593"/>
<dbReference type="InParanoid" id="A0A1S3K7Z7"/>
<organism evidence="2 3">
    <name type="scientific">Lingula anatina</name>
    <name type="common">Brachiopod</name>
    <name type="synonym">Lingula unguis</name>
    <dbReference type="NCBI Taxonomy" id="7574"/>
    <lineage>
        <taxon>Eukaryota</taxon>
        <taxon>Metazoa</taxon>
        <taxon>Spiralia</taxon>
        <taxon>Lophotrochozoa</taxon>
        <taxon>Brachiopoda</taxon>
        <taxon>Linguliformea</taxon>
        <taxon>Lingulata</taxon>
        <taxon>Lingulida</taxon>
        <taxon>Linguloidea</taxon>
        <taxon>Lingulidae</taxon>
        <taxon>Lingula</taxon>
    </lineage>
</organism>
<protein>
    <submittedName>
        <fullName evidence="3">Cell wall protein DAN4-like</fullName>
    </submittedName>
</protein>
<name>A0A1S3K7Z7_LINAN</name>
<evidence type="ECO:0000256" key="1">
    <source>
        <dbReference type="SAM" id="MobiDB-lite"/>
    </source>
</evidence>
<reference evidence="3" key="1">
    <citation type="submission" date="2025-08" db="UniProtKB">
        <authorList>
            <consortium name="RefSeq"/>
        </authorList>
    </citation>
    <scope>IDENTIFICATION</scope>
    <source>
        <tissue evidence="3">Gonads</tissue>
    </source>
</reference>
<evidence type="ECO:0000313" key="3">
    <source>
        <dbReference type="RefSeq" id="XP_013418760.1"/>
    </source>
</evidence>
<dbReference type="KEGG" id="lak:106179593"/>
<proteinExistence type="predicted"/>